<dbReference type="AlphaFoldDB" id="A0A4R2L279"/>
<evidence type="ECO:0000313" key="2">
    <source>
        <dbReference type="EMBL" id="TCO77856.1"/>
    </source>
</evidence>
<reference evidence="2 3" key="1">
    <citation type="submission" date="2019-03" db="EMBL/GenBank/DDBJ databases">
        <title>Genomic Encyclopedia of Type Strains, Phase IV (KMG-IV): sequencing the most valuable type-strain genomes for metagenomic binning, comparative biology and taxonomic classification.</title>
        <authorList>
            <person name="Goeker M."/>
        </authorList>
    </citation>
    <scope>NUCLEOTIDE SEQUENCE [LARGE SCALE GENOMIC DNA]</scope>
    <source>
        <strain evidence="2 3">DSM 23344</strain>
    </source>
</reference>
<name>A0A4R2L279_9GAMM</name>
<evidence type="ECO:0008006" key="4">
    <source>
        <dbReference type="Google" id="ProtNLM"/>
    </source>
</evidence>
<dbReference type="OrthoDB" id="344729at2"/>
<protein>
    <recommendedName>
        <fullName evidence="4">YHS domain-containing protein</fullName>
    </recommendedName>
</protein>
<comment type="caution">
    <text evidence="2">The sequence shown here is derived from an EMBL/GenBank/DDBJ whole genome shotgun (WGS) entry which is preliminary data.</text>
</comment>
<dbReference type="RefSeq" id="WP_131917542.1">
    <property type="nucleotide sequence ID" value="NZ_SLWX01000002.1"/>
</dbReference>
<gene>
    <name evidence="2" type="ORF">EV688_102316</name>
</gene>
<evidence type="ECO:0000256" key="1">
    <source>
        <dbReference type="SAM" id="SignalP"/>
    </source>
</evidence>
<accession>A0A4R2L279</accession>
<dbReference type="NCBIfam" id="NF041384">
    <property type="entry name" value="YHS_seleno_dom"/>
    <property type="match status" value="1"/>
</dbReference>
<proteinExistence type="predicted"/>
<keyword evidence="1" id="KW-0732">Signal</keyword>
<sequence>MQIFIHVFLALSLALLGGAPVNANDIAIEGYSPVSYFTKDRAEKGHPRFAAIHNGKIYYLRSSEQMATFNQNPEKYVPALGAHCPYSLALGRDVAVDPERFKLIDGRLYLFHKSEELDALRDWNNAENQQELLERAEGRFELFNF</sequence>
<organism evidence="2 3">
    <name type="scientific">Chromatocurvus halotolerans</name>
    <dbReference type="NCBI Taxonomy" id="1132028"/>
    <lineage>
        <taxon>Bacteria</taxon>
        <taxon>Pseudomonadati</taxon>
        <taxon>Pseudomonadota</taxon>
        <taxon>Gammaproteobacteria</taxon>
        <taxon>Cellvibrionales</taxon>
        <taxon>Halieaceae</taxon>
        <taxon>Chromatocurvus</taxon>
    </lineage>
</organism>
<keyword evidence="3" id="KW-1185">Reference proteome</keyword>
<feature type="signal peptide" evidence="1">
    <location>
        <begin position="1"/>
        <end position="23"/>
    </location>
</feature>
<dbReference type="Proteomes" id="UP000294980">
    <property type="component" value="Unassembled WGS sequence"/>
</dbReference>
<feature type="chain" id="PRO_5020563504" description="YHS domain-containing protein" evidence="1">
    <location>
        <begin position="24"/>
        <end position="145"/>
    </location>
</feature>
<evidence type="ECO:0000313" key="3">
    <source>
        <dbReference type="Proteomes" id="UP000294980"/>
    </source>
</evidence>
<dbReference type="EMBL" id="SLWX01000002">
    <property type="protein sequence ID" value="TCO77856.1"/>
    <property type="molecule type" value="Genomic_DNA"/>
</dbReference>